<evidence type="ECO:0000256" key="24">
    <source>
        <dbReference type="ARBA" id="ARBA00046376"/>
    </source>
</evidence>
<dbReference type="AlphaFoldDB" id="A0A081KCG6"/>
<comment type="caution">
    <text evidence="27">The sequence shown here is derived from an EMBL/GenBank/DDBJ whole genome shotgun (WGS) entry which is preliminary data.</text>
</comment>
<dbReference type="GO" id="GO:0022857">
    <property type="term" value="F:transmembrane transporter activity"/>
    <property type="evidence" value="ECO:0007669"/>
    <property type="project" value="InterPro"/>
</dbReference>
<comment type="catalytic activity">
    <reaction evidence="17">
        <text>L-arginyl-glycine(out) = L-arginyl-glycine(in)</text>
        <dbReference type="Rhea" id="RHEA:79391"/>
        <dbReference type="ChEBI" id="CHEBI:229955"/>
    </reaction>
</comment>
<evidence type="ECO:0000256" key="23">
    <source>
        <dbReference type="ARBA" id="ARBA00045709"/>
    </source>
</evidence>
<organism evidence="27 28">
    <name type="scientific">Endozoicomonas elysicola</name>
    <dbReference type="NCBI Taxonomy" id="305900"/>
    <lineage>
        <taxon>Bacteria</taxon>
        <taxon>Pseudomonadati</taxon>
        <taxon>Pseudomonadota</taxon>
        <taxon>Gammaproteobacteria</taxon>
        <taxon>Oceanospirillales</taxon>
        <taxon>Endozoicomonadaceae</taxon>
        <taxon>Endozoicomonas</taxon>
    </lineage>
</organism>
<dbReference type="InterPro" id="IPR036259">
    <property type="entry name" value="MFS_trans_sf"/>
</dbReference>
<keyword evidence="3" id="KW-0813">Transport</keyword>
<evidence type="ECO:0000313" key="27">
    <source>
        <dbReference type="EMBL" id="KEI71842.1"/>
    </source>
</evidence>
<comment type="catalytic activity">
    <reaction evidence="15">
        <text>L-arginyl-L-alpha-amino acid(out) = L-arginyl-L-alpha-amino acid(in)</text>
        <dbReference type="Rhea" id="RHEA:79371"/>
        <dbReference type="ChEBI" id="CHEBI:84315"/>
    </reaction>
</comment>
<evidence type="ECO:0000256" key="25">
    <source>
        <dbReference type="SAM" id="Phobius"/>
    </source>
</evidence>
<evidence type="ECO:0000256" key="17">
    <source>
        <dbReference type="ARBA" id="ARBA00044903"/>
    </source>
</evidence>
<feature type="transmembrane region" description="Helical" evidence="25">
    <location>
        <begin position="282"/>
        <end position="302"/>
    </location>
</feature>
<evidence type="ECO:0000256" key="3">
    <source>
        <dbReference type="ARBA" id="ARBA00022448"/>
    </source>
</evidence>
<dbReference type="InterPro" id="IPR020846">
    <property type="entry name" value="MFS_dom"/>
</dbReference>
<dbReference type="PANTHER" id="PTHR23512:SF3">
    <property type="entry name" value="MAJOR FACILITATOR SUPERFAMILY DOMAIN-CONTAINING PROTEIN 1"/>
    <property type="match status" value="1"/>
</dbReference>
<dbReference type="Proteomes" id="UP000027997">
    <property type="component" value="Unassembled WGS sequence"/>
</dbReference>
<dbReference type="SUPFAM" id="SSF103473">
    <property type="entry name" value="MFS general substrate transporter"/>
    <property type="match status" value="1"/>
</dbReference>
<evidence type="ECO:0000256" key="12">
    <source>
        <dbReference type="ARBA" id="ARBA00044891"/>
    </source>
</evidence>
<feature type="transmembrane region" description="Helical" evidence="25">
    <location>
        <begin position="104"/>
        <end position="123"/>
    </location>
</feature>
<feature type="transmembrane region" description="Helical" evidence="25">
    <location>
        <begin position="356"/>
        <end position="377"/>
    </location>
</feature>
<dbReference type="InterPro" id="IPR052187">
    <property type="entry name" value="MFSD1"/>
</dbReference>
<evidence type="ECO:0000256" key="20">
    <source>
        <dbReference type="ARBA" id="ARBA00044924"/>
    </source>
</evidence>
<evidence type="ECO:0000256" key="19">
    <source>
        <dbReference type="ARBA" id="ARBA00044919"/>
    </source>
</evidence>
<keyword evidence="4 25" id="KW-0812">Transmembrane</keyword>
<comment type="catalytic activity">
    <reaction evidence="18">
        <text>L-histidyl-L-alpha-amino acid(out) = L-histidyl-L-alpha-amino acid(in)</text>
        <dbReference type="Rhea" id="RHEA:79379"/>
        <dbReference type="ChEBI" id="CHEBI:229964"/>
    </reaction>
</comment>
<evidence type="ECO:0000256" key="1">
    <source>
        <dbReference type="ARBA" id="ARBA00004155"/>
    </source>
</evidence>
<keyword evidence="6 25" id="KW-0472">Membrane</keyword>
<reference evidence="27 28" key="1">
    <citation type="submission" date="2014-06" db="EMBL/GenBank/DDBJ databases">
        <title>Whole Genome Sequences of Three Symbiotic Endozoicomonas Bacteria.</title>
        <authorList>
            <person name="Neave M.J."/>
            <person name="Apprill A."/>
            <person name="Voolstra C.R."/>
        </authorList>
    </citation>
    <scope>NUCLEOTIDE SEQUENCE [LARGE SCALE GENOMIC DNA]</scope>
    <source>
        <strain evidence="27 28">DSM 22380</strain>
    </source>
</reference>
<comment type="catalytic activity">
    <reaction evidence="16">
        <text>L-lysyl-L-lysine(out) = L-lysyl-L-lysine(in)</text>
        <dbReference type="Rhea" id="RHEA:79403"/>
        <dbReference type="ChEBI" id="CHEBI:229956"/>
    </reaction>
</comment>
<evidence type="ECO:0000259" key="26">
    <source>
        <dbReference type="PROSITE" id="PS50850"/>
    </source>
</evidence>
<dbReference type="EMBL" id="JOJP01000001">
    <property type="protein sequence ID" value="KEI71842.1"/>
    <property type="molecule type" value="Genomic_DNA"/>
</dbReference>
<feature type="transmembrane region" description="Helical" evidence="25">
    <location>
        <begin position="258"/>
        <end position="276"/>
    </location>
</feature>
<sequence>MVPQLMTAFDLDVADIGWLTSSFLCLYLIFQVPGGYLADRCNARALLVICSLLMAVACYWFSISETMLSASASRAFMGVVTSPVIVVCMTLASRWFPERYFPTLAGLIEAFALAGGGLGPLILPNLMEAFGWQGAMQAAAIFGVVLAAMIAIFVKSTPPVSVSDVRLHEVTCGADLEIEKVDTSPFDRVSFSLCCMYGFGLFAVITSFGGLWGIPFFYERFPGEQEAVADMVALVFVGAAIGAPLLGWLACQVGSTRKVMMACAVISPIFFSMLIFCQCSMLVMALICFMCGISSGGYMLAFSVVKSISPAERVGVLLAITNGSMLLAGPVMQLLIGFILEGIGHDGLSALSIQDYQLAFVPLLLCQLLALIVAVCLKKQ</sequence>
<comment type="subunit">
    <text evidence="24">Homodimer. Interacts with lysosomal protein GLMP (via lumenal domain); the interaction starts while both proteins are still in the endoplasmic reticulum and is required for stabilization of MFSD1 in lysosomes but has no direct effect on its targeting to lysosomes or transporter activity.</text>
</comment>
<dbReference type="Pfam" id="PF07690">
    <property type="entry name" value="MFS_1"/>
    <property type="match status" value="1"/>
</dbReference>
<comment type="similarity">
    <text evidence="2">Belongs to the major facilitator superfamily.</text>
</comment>
<name>A0A081KCG6_9GAMM</name>
<dbReference type="STRING" id="305900.GV64_14820"/>
<accession>A0A081KCG6</accession>
<evidence type="ECO:0000256" key="13">
    <source>
        <dbReference type="ARBA" id="ARBA00044893"/>
    </source>
</evidence>
<comment type="catalytic activity">
    <reaction evidence="14">
        <text>L-aspartyl-L-lysine(out) = L-aspartyl-L-lysine(in)</text>
        <dbReference type="Rhea" id="RHEA:79411"/>
        <dbReference type="ChEBI" id="CHEBI:229953"/>
    </reaction>
</comment>
<evidence type="ECO:0000256" key="7">
    <source>
        <dbReference type="ARBA" id="ARBA00023228"/>
    </source>
</evidence>
<gene>
    <name evidence="27" type="ORF">GV64_14820</name>
</gene>
<feature type="transmembrane region" description="Helical" evidence="25">
    <location>
        <begin position="135"/>
        <end position="154"/>
    </location>
</feature>
<evidence type="ECO:0000256" key="8">
    <source>
        <dbReference type="ARBA" id="ARBA00044876"/>
    </source>
</evidence>
<evidence type="ECO:0000256" key="22">
    <source>
        <dbReference type="ARBA" id="ARBA00045018"/>
    </source>
</evidence>
<protein>
    <recommendedName>
        <fullName evidence="21">Lysosomal dipeptide transporter MFSD1</fullName>
    </recommendedName>
    <alternativeName>
        <fullName evidence="22">Major facilitator superfamily domain-containing protein 1</fullName>
    </alternativeName>
</protein>
<evidence type="ECO:0000256" key="5">
    <source>
        <dbReference type="ARBA" id="ARBA00022989"/>
    </source>
</evidence>
<comment type="catalytic activity">
    <reaction evidence="12">
        <text>L-lysyl-L-alpha-amino acid(out) = L-lysyl-L-alpha-amino acid(in)</text>
        <dbReference type="Rhea" id="RHEA:79387"/>
        <dbReference type="ChEBI" id="CHEBI:229965"/>
    </reaction>
</comment>
<comment type="catalytic activity">
    <reaction evidence="11">
        <text>L-alpha-aminoacyl-L-histidine(out) = L-alpha-aminoacyl-L-histidine(in)</text>
        <dbReference type="Rhea" id="RHEA:79375"/>
        <dbReference type="ChEBI" id="CHEBI:229967"/>
    </reaction>
</comment>
<dbReference type="GO" id="GO:0005765">
    <property type="term" value="C:lysosomal membrane"/>
    <property type="evidence" value="ECO:0007669"/>
    <property type="project" value="UniProtKB-SubCell"/>
</dbReference>
<evidence type="ECO:0000256" key="2">
    <source>
        <dbReference type="ARBA" id="ARBA00008335"/>
    </source>
</evidence>
<evidence type="ECO:0000256" key="21">
    <source>
        <dbReference type="ARBA" id="ARBA00044985"/>
    </source>
</evidence>
<feature type="transmembrane region" description="Helical" evidence="25">
    <location>
        <begin position="232"/>
        <end position="251"/>
    </location>
</feature>
<feature type="transmembrane region" description="Helical" evidence="25">
    <location>
        <begin position="75"/>
        <end position="92"/>
    </location>
</feature>
<comment type="subcellular location">
    <subcellularLocation>
        <location evidence="1">Lysosome membrane</location>
        <topology evidence="1">Multi-pass membrane protein</topology>
    </subcellularLocation>
</comment>
<proteinExistence type="inferred from homology"/>
<keyword evidence="7" id="KW-0458">Lysosome</keyword>
<dbReference type="eggNOG" id="COG2271">
    <property type="taxonomic scope" value="Bacteria"/>
</dbReference>
<dbReference type="PROSITE" id="PS50850">
    <property type="entry name" value="MFS"/>
    <property type="match status" value="1"/>
</dbReference>
<feature type="transmembrane region" description="Helical" evidence="25">
    <location>
        <begin position="16"/>
        <end position="38"/>
    </location>
</feature>
<comment type="catalytic activity">
    <reaction evidence="13">
        <text>L-alpha-aminoacyl-L-lysine(out) = L-alpha-aminoacyl-L-lysine(in)</text>
        <dbReference type="Rhea" id="RHEA:79383"/>
        <dbReference type="ChEBI" id="CHEBI:229966"/>
    </reaction>
</comment>
<feature type="transmembrane region" description="Helical" evidence="25">
    <location>
        <begin position="45"/>
        <end position="63"/>
    </location>
</feature>
<comment type="catalytic activity">
    <reaction evidence="20">
        <text>L-lysyl-glycine(out) = L-lysyl-glycine(in)</text>
        <dbReference type="Rhea" id="RHEA:79407"/>
        <dbReference type="ChEBI" id="CHEBI:191202"/>
    </reaction>
</comment>
<comment type="catalytic activity">
    <reaction evidence="19">
        <text>L-alanyl-L-lysine(out) = L-alanyl-L-lysine(in)</text>
        <dbReference type="Rhea" id="RHEA:79415"/>
        <dbReference type="ChEBI" id="CHEBI:192470"/>
    </reaction>
</comment>
<feature type="domain" description="Major facilitator superfamily (MFS) profile" evidence="26">
    <location>
        <begin position="1"/>
        <end position="380"/>
    </location>
</feature>
<feature type="transmembrane region" description="Helical" evidence="25">
    <location>
        <begin position="189"/>
        <end position="212"/>
    </location>
</feature>
<dbReference type="PANTHER" id="PTHR23512">
    <property type="entry name" value="MAJOR FACILITATOR SUPERFAMILY DOMAIN-CONTAINING PROTEIN 1"/>
    <property type="match status" value="1"/>
</dbReference>
<comment type="function">
    <text evidence="23">Lysosomal dipeptide uniporter that selectively exports lysine, arginine or histidine-containing dipeptides with a net positive charge from the lysosome lumen into the cytosol. Could play a role in a specific type of protein O-glycosylation indirectly regulating macrophages migration and tissue invasion. Also essential for liver homeostasis.</text>
</comment>
<feature type="transmembrane region" description="Helical" evidence="25">
    <location>
        <begin position="314"/>
        <end position="336"/>
    </location>
</feature>
<evidence type="ECO:0000256" key="15">
    <source>
        <dbReference type="ARBA" id="ARBA00044899"/>
    </source>
</evidence>
<comment type="catalytic activity">
    <reaction evidence="9">
        <text>L-histidyl-glycine(out) = L-histidyl-glycine(in)</text>
        <dbReference type="Rhea" id="RHEA:79395"/>
        <dbReference type="ChEBI" id="CHEBI:229957"/>
    </reaction>
</comment>
<evidence type="ECO:0000256" key="10">
    <source>
        <dbReference type="ARBA" id="ARBA00044881"/>
    </source>
</evidence>
<evidence type="ECO:0000256" key="9">
    <source>
        <dbReference type="ARBA" id="ARBA00044878"/>
    </source>
</evidence>
<evidence type="ECO:0000313" key="28">
    <source>
        <dbReference type="Proteomes" id="UP000027997"/>
    </source>
</evidence>
<comment type="catalytic activity">
    <reaction evidence="10">
        <text>L-alpha-aminoacyl-L-arginine(out) = L-alpha-aminoacyl-L-arginine(in)</text>
        <dbReference type="Rhea" id="RHEA:79367"/>
        <dbReference type="ChEBI" id="CHEBI:229968"/>
    </reaction>
</comment>
<evidence type="ECO:0000256" key="14">
    <source>
        <dbReference type="ARBA" id="ARBA00044898"/>
    </source>
</evidence>
<keyword evidence="28" id="KW-1185">Reference proteome</keyword>
<dbReference type="Gene3D" id="1.20.1250.20">
    <property type="entry name" value="MFS general substrate transporter like domains"/>
    <property type="match status" value="2"/>
</dbReference>
<evidence type="ECO:0000256" key="6">
    <source>
        <dbReference type="ARBA" id="ARBA00023136"/>
    </source>
</evidence>
<evidence type="ECO:0000256" key="18">
    <source>
        <dbReference type="ARBA" id="ARBA00044912"/>
    </source>
</evidence>
<evidence type="ECO:0000256" key="16">
    <source>
        <dbReference type="ARBA" id="ARBA00044900"/>
    </source>
</evidence>
<keyword evidence="5 25" id="KW-1133">Transmembrane helix</keyword>
<evidence type="ECO:0000256" key="11">
    <source>
        <dbReference type="ARBA" id="ARBA00044884"/>
    </source>
</evidence>
<dbReference type="InterPro" id="IPR011701">
    <property type="entry name" value="MFS"/>
</dbReference>
<evidence type="ECO:0000256" key="4">
    <source>
        <dbReference type="ARBA" id="ARBA00022692"/>
    </source>
</evidence>
<comment type="catalytic activity">
    <reaction evidence="8">
        <text>L-lysyl-L-alanine(out) = L-lysyl-L-alanine(in)</text>
        <dbReference type="Rhea" id="RHEA:79399"/>
        <dbReference type="ChEBI" id="CHEBI:229954"/>
    </reaction>
</comment>